<dbReference type="Proteomes" id="UP001151760">
    <property type="component" value="Unassembled WGS sequence"/>
</dbReference>
<feature type="domain" description="Reverse transcriptase/retrotransposon-derived protein RNase H-like" evidence="1">
    <location>
        <begin position="168"/>
        <end position="256"/>
    </location>
</feature>
<dbReference type="InterPro" id="IPR043502">
    <property type="entry name" value="DNA/RNA_pol_sf"/>
</dbReference>
<dbReference type="GO" id="GO:0003964">
    <property type="term" value="F:RNA-directed DNA polymerase activity"/>
    <property type="evidence" value="ECO:0007669"/>
    <property type="project" value="UniProtKB-KW"/>
</dbReference>
<dbReference type="EMBL" id="BQNB010021792">
    <property type="protein sequence ID" value="GJU10111.1"/>
    <property type="molecule type" value="Genomic_DNA"/>
</dbReference>
<sequence length="466" mass="54078">MMLEKKVNTTPVDYAVLNQLSQDFEKRFVPQTELSAEQAFWSQNSVNSPEPTLSSRPTKVEVPKELPKVSMVIIEQDFDNLEAELRESRPQIAKIQRKQMGNNNKIALARSRIANLEQIIEDIQDIKSEAPFMTQAAIIKQVADSVTISSESQQQQWQIADKTNRKSHEEREALDSKTLKLCEAPILALPKGNDDFVVYCDASHQGLGAVLMQREKVIAYASRQLKPNEENYTTHYLWKLGAVVFALKILRPYLQRRWLELLADYDCEIRYHPGKANVIADALSQKERIKPLRVRSLVMTIHPKLPSQIRKAQTKAIKEENIKAKNLRGMDNAFEICPDGIRSARDRQRSYANVRRKPLEFQVGDRVMLKVSPRKGVIRFRKRGKLNPRYIRPFKIPERIGTVAYKLEFLEELSNVHKPVEIMDREVKQLKQSHIPIVKVRWKSKRGPEFTWEREDQIHAKYPHLF</sequence>
<dbReference type="Pfam" id="PF24626">
    <property type="entry name" value="SH3_Tf2-1"/>
    <property type="match status" value="1"/>
</dbReference>
<keyword evidence="4" id="KW-1185">Reference proteome</keyword>
<feature type="domain" description="Tf2-1-like SH3-like" evidence="2">
    <location>
        <begin position="364"/>
        <end position="420"/>
    </location>
</feature>
<evidence type="ECO:0000313" key="3">
    <source>
        <dbReference type="EMBL" id="GJU10111.1"/>
    </source>
</evidence>
<keyword evidence="3" id="KW-0695">RNA-directed DNA polymerase</keyword>
<dbReference type="Gene3D" id="3.10.20.370">
    <property type="match status" value="1"/>
</dbReference>
<evidence type="ECO:0000313" key="4">
    <source>
        <dbReference type="Proteomes" id="UP001151760"/>
    </source>
</evidence>
<evidence type="ECO:0000259" key="1">
    <source>
        <dbReference type="Pfam" id="PF17919"/>
    </source>
</evidence>
<dbReference type="SUPFAM" id="SSF56672">
    <property type="entry name" value="DNA/RNA polymerases"/>
    <property type="match status" value="1"/>
</dbReference>
<name>A0ABQ5JCR6_9ASTR</name>
<organism evidence="3 4">
    <name type="scientific">Tanacetum coccineum</name>
    <dbReference type="NCBI Taxonomy" id="301880"/>
    <lineage>
        <taxon>Eukaryota</taxon>
        <taxon>Viridiplantae</taxon>
        <taxon>Streptophyta</taxon>
        <taxon>Embryophyta</taxon>
        <taxon>Tracheophyta</taxon>
        <taxon>Spermatophyta</taxon>
        <taxon>Magnoliopsida</taxon>
        <taxon>eudicotyledons</taxon>
        <taxon>Gunneridae</taxon>
        <taxon>Pentapetalae</taxon>
        <taxon>asterids</taxon>
        <taxon>campanulids</taxon>
        <taxon>Asterales</taxon>
        <taxon>Asteraceae</taxon>
        <taxon>Asteroideae</taxon>
        <taxon>Anthemideae</taxon>
        <taxon>Anthemidinae</taxon>
        <taxon>Tanacetum</taxon>
    </lineage>
</organism>
<dbReference type="InterPro" id="IPR041577">
    <property type="entry name" value="RT_RNaseH_2"/>
</dbReference>
<reference evidence="3" key="1">
    <citation type="journal article" date="2022" name="Int. J. Mol. Sci.">
        <title>Draft Genome of Tanacetum Coccineum: Genomic Comparison of Closely Related Tanacetum-Family Plants.</title>
        <authorList>
            <person name="Yamashiro T."/>
            <person name="Shiraishi A."/>
            <person name="Nakayama K."/>
            <person name="Satake H."/>
        </authorList>
    </citation>
    <scope>NUCLEOTIDE SEQUENCE</scope>
</reference>
<dbReference type="CDD" id="cd09274">
    <property type="entry name" value="RNase_HI_RT_Ty3"/>
    <property type="match status" value="1"/>
</dbReference>
<dbReference type="Pfam" id="PF17919">
    <property type="entry name" value="RT_RNaseH_2"/>
    <property type="match status" value="1"/>
</dbReference>
<keyword evidence="3" id="KW-0548">Nucleotidyltransferase</keyword>
<dbReference type="PANTHER" id="PTHR34072">
    <property type="entry name" value="ENZYMATIC POLYPROTEIN-RELATED"/>
    <property type="match status" value="1"/>
</dbReference>
<dbReference type="InterPro" id="IPR056924">
    <property type="entry name" value="SH3_Tf2-1"/>
</dbReference>
<accession>A0ABQ5JCR6</accession>
<proteinExistence type="predicted"/>
<gene>
    <name evidence="3" type="ORF">Tco_1132507</name>
</gene>
<protein>
    <submittedName>
        <fullName evidence="3">Reverse transcriptase domain-containing protein</fullName>
    </submittedName>
</protein>
<evidence type="ECO:0000259" key="2">
    <source>
        <dbReference type="Pfam" id="PF24626"/>
    </source>
</evidence>
<dbReference type="PANTHER" id="PTHR34072:SF52">
    <property type="entry name" value="RIBONUCLEASE H"/>
    <property type="match status" value="1"/>
</dbReference>
<keyword evidence="3" id="KW-0808">Transferase</keyword>
<comment type="caution">
    <text evidence="3">The sequence shown here is derived from an EMBL/GenBank/DDBJ whole genome shotgun (WGS) entry which is preliminary data.</text>
</comment>
<reference evidence="3" key="2">
    <citation type="submission" date="2022-01" db="EMBL/GenBank/DDBJ databases">
        <authorList>
            <person name="Yamashiro T."/>
            <person name="Shiraishi A."/>
            <person name="Satake H."/>
            <person name="Nakayama K."/>
        </authorList>
    </citation>
    <scope>NUCLEOTIDE SEQUENCE</scope>
</reference>